<keyword evidence="2 4" id="KW-0648">Protein biosynthesis</keyword>
<dbReference type="PANTHER" id="PTHR30411">
    <property type="entry name" value="CYTOPLASMIC PROTEIN"/>
    <property type="match status" value="1"/>
</dbReference>
<evidence type="ECO:0000256" key="2">
    <source>
        <dbReference type="ARBA" id="ARBA00022917"/>
    </source>
</evidence>
<dbReference type="Pfam" id="PF04073">
    <property type="entry name" value="tRNA_edit"/>
    <property type="match status" value="1"/>
</dbReference>
<dbReference type="NCBIfam" id="TIGR00011">
    <property type="entry name" value="YbaK_EbsC"/>
    <property type="match status" value="1"/>
</dbReference>
<gene>
    <name evidence="6" type="ORF">AJGP001_14305</name>
</gene>
<protein>
    <recommendedName>
        <fullName evidence="4">Cys-tRNA(Pro)/Cys-tRNA(Cys) deacylase</fullName>
        <ecNumber evidence="4">4.2.-.-</ecNumber>
    </recommendedName>
</protein>
<keyword evidence="7" id="KW-1185">Reference proteome</keyword>
<dbReference type="RefSeq" id="WP_078080679.1">
    <property type="nucleotide sequence ID" value="NZ_CP019401.1"/>
</dbReference>
<dbReference type="EMBL" id="CP019401">
    <property type="protein sequence ID" value="AQU80377.1"/>
    <property type="molecule type" value="Genomic_DNA"/>
</dbReference>
<evidence type="ECO:0000313" key="7">
    <source>
        <dbReference type="Proteomes" id="UP000189661"/>
    </source>
</evidence>
<reference evidence="6 7" key="1">
    <citation type="submission" date="2017-01" db="EMBL/GenBank/DDBJ databases">
        <title>Planococcus faecalis genome complete sequence.</title>
        <authorList>
            <person name="Lee P.C."/>
        </authorList>
    </citation>
    <scope>NUCLEOTIDE SEQUENCE [LARGE SCALE GENOMIC DNA]</scope>
    <source>
        <strain evidence="6 7">AJ003</strain>
    </source>
</reference>
<dbReference type="PANTHER" id="PTHR30411:SF0">
    <property type="entry name" value="CYS-TRNA(PRO)_CYS-TRNA(CYS) DEACYLASE YBAK"/>
    <property type="match status" value="1"/>
</dbReference>
<organism evidence="6 7">
    <name type="scientific">Planococcus faecalis</name>
    <dbReference type="NCBI Taxonomy" id="1598147"/>
    <lineage>
        <taxon>Bacteria</taxon>
        <taxon>Bacillati</taxon>
        <taxon>Bacillota</taxon>
        <taxon>Bacilli</taxon>
        <taxon>Bacillales</taxon>
        <taxon>Caryophanaceae</taxon>
        <taxon>Planococcus</taxon>
    </lineage>
</organism>
<accession>A0ABM6IUY7</accession>
<evidence type="ECO:0000256" key="1">
    <source>
        <dbReference type="ARBA" id="ARBA00009798"/>
    </source>
</evidence>
<evidence type="ECO:0000313" key="6">
    <source>
        <dbReference type="EMBL" id="AQU80377.1"/>
    </source>
</evidence>
<dbReference type="Proteomes" id="UP000189661">
    <property type="component" value="Chromosome"/>
</dbReference>
<dbReference type="EC" id="4.2.-.-" evidence="4"/>
<evidence type="ECO:0000256" key="4">
    <source>
        <dbReference type="PIRNR" id="PIRNR006181"/>
    </source>
</evidence>
<proteinExistence type="inferred from homology"/>
<evidence type="ECO:0000259" key="5">
    <source>
        <dbReference type="Pfam" id="PF04073"/>
    </source>
</evidence>
<sequence length="163" mass="17519">MAKKMVKTNAARMLDKSGIYYELLHYRTEDGKVDGVSVAEKIGFAVEFVYKTLVATGASKQAYVFVIPVAEELDLKKAAQATGEKKIEMLPVKEILTLTGYIRGGCSPVGMKKPFPTFISSEAGQLDEIIVSAGKIGVQLKLAPNELLAATTGQFAELTASSQ</sequence>
<dbReference type="InterPro" id="IPR007214">
    <property type="entry name" value="YbaK/aa-tRNA-synth-assoc-dom"/>
</dbReference>
<dbReference type="CDD" id="cd00002">
    <property type="entry name" value="YbaK_deacylase"/>
    <property type="match status" value="1"/>
</dbReference>
<dbReference type="Gene3D" id="3.90.960.10">
    <property type="entry name" value="YbaK/aminoacyl-tRNA synthetase-associated domain"/>
    <property type="match status" value="1"/>
</dbReference>
<dbReference type="SUPFAM" id="SSF55826">
    <property type="entry name" value="YbaK/ProRS associated domain"/>
    <property type="match status" value="1"/>
</dbReference>
<evidence type="ECO:0000256" key="3">
    <source>
        <dbReference type="ARBA" id="ARBA00023239"/>
    </source>
</evidence>
<dbReference type="PIRSF" id="PIRSF006181">
    <property type="entry name" value="EbsC_YbaK"/>
    <property type="match status" value="1"/>
</dbReference>
<name>A0ABM6IUY7_9BACL</name>
<feature type="domain" description="YbaK/aminoacyl-tRNA synthetase-associated" evidence="5">
    <location>
        <begin position="38"/>
        <end position="148"/>
    </location>
</feature>
<dbReference type="InterPro" id="IPR004369">
    <property type="entry name" value="Prolyl-tRNA_editing_YbaK/EbsC"/>
</dbReference>
<comment type="similarity">
    <text evidence="1 4">Belongs to the prolyl-tRNA editing family. YbaK/EbsC subfamily.</text>
</comment>
<dbReference type="InterPro" id="IPR036754">
    <property type="entry name" value="YbaK/aa-tRNA-synt-asso_dom_sf"/>
</dbReference>
<keyword evidence="3 4" id="KW-0456">Lyase</keyword>